<dbReference type="AlphaFoldDB" id="A0A9K3GZW9"/>
<keyword evidence="2" id="KW-1185">Reference proteome</keyword>
<gene>
    <name evidence="1" type="ORF">HanXRQr2_Chr16g0771391</name>
</gene>
<accession>A0A9K3GZW9</accession>
<name>A0A9K3GZW9_HELAN</name>
<reference evidence="1" key="1">
    <citation type="journal article" date="2017" name="Nature">
        <title>The sunflower genome provides insights into oil metabolism, flowering and Asterid evolution.</title>
        <authorList>
            <person name="Badouin H."/>
            <person name="Gouzy J."/>
            <person name="Grassa C.J."/>
            <person name="Murat F."/>
            <person name="Staton S.E."/>
            <person name="Cottret L."/>
            <person name="Lelandais-Briere C."/>
            <person name="Owens G.L."/>
            <person name="Carrere S."/>
            <person name="Mayjonade B."/>
            <person name="Legrand L."/>
            <person name="Gill N."/>
            <person name="Kane N.C."/>
            <person name="Bowers J.E."/>
            <person name="Hubner S."/>
            <person name="Bellec A."/>
            <person name="Berard A."/>
            <person name="Berges H."/>
            <person name="Blanchet N."/>
            <person name="Boniface M.C."/>
            <person name="Brunel D."/>
            <person name="Catrice O."/>
            <person name="Chaidir N."/>
            <person name="Claudel C."/>
            <person name="Donnadieu C."/>
            <person name="Faraut T."/>
            <person name="Fievet G."/>
            <person name="Helmstetter N."/>
            <person name="King M."/>
            <person name="Knapp S.J."/>
            <person name="Lai Z."/>
            <person name="Le Paslier M.C."/>
            <person name="Lippi Y."/>
            <person name="Lorenzon L."/>
            <person name="Mandel J.R."/>
            <person name="Marage G."/>
            <person name="Marchand G."/>
            <person name="Marquand E."/>
            <person name="Bret-Mestries E."/>
            <person name="Morien E."/>
            <person name="Nambeesan S."/>
            <person name="Nguyen T."/>
            <person name="Pegot-Espagnet P."/>
            <person name="Pouilly N."/>
            <person name="Raftis F."/>
            <person name="Sallet E."/>
            <person name="Schiex T."/>
            <person name="Thomas J."/>
            <person name="Vandecasteele C."/>
            <person name="Vares D."/>
            <person name="Vear F."/>
            <person name="Vautrin S."/>
            <person name="Crespi M."/>
            <person name="Mangin B."/>
            <person name="Burke J.M."/>
            <person name="Salse J."/>
            <person name="Munos S."/>
            <person name="Vincourt P."/>
            <person name="Rieseberg L.H."/>
            <person name="Langlade N.B."/>
        </authorList>
    </citation>
    <scope>NUCLEOTIDE SEQUENCE</scope>
    <source>
        <tissue evidence="1">Leaves</tissue>
    </source>
</reference>
<reference evidence="1" key="2">
    <citation type="submission" date="2020-06" db="EMBL/GenBank/DDBJ databases">
        <title>Helianthus annuus Genome sequencing and assembly Release 2.</title>
        <authorList>
            <person name="Gouzy J."/>
            <person name="Langlade N."/>
            <person name="Munos S."/>
        </authorList>
    </citation>
    <scope>NUCLEOTIDE SEQUENCE</scope>
    <source>
        <tissue evidence="1">Leaves</tissue>
    </source>
</reference>
<protein>
    <submittedName>
        <fullName evidence="1">Uncharacterized protein</fullName>
    </submittedName>
</protein>
<dbReference type="Proteomes" id="UP000215914">
    <property type="component" value="Unassembled WGS sequence"/>
</dbReference>
<dbReference type="EMBL" id="MNCJ02000331">
    <property type="protein sequence ID" value="KAF5761965.1"/>
    <property type="molecule type" value="Genomic_DNA"/>
</dbReference>
<comment type="caution">
    <text evidence="1">The sequence shown here is derived from an EMBL/GenBank/DDBJ whole genome shotgun (WGS) entry which is preliminary data.</text>
</comment>
<dbReference type="Gramene" id="mRNA:HanXRQr2_Chr16g0771391">
    <property type="protein sequence ID" value="CDS:HanXRQr2_Chr16g0771391.1"/>
    <property type="gene ID" value="HanXRQr2_Chr16g0771391"/>
</dbReference>
<organism evidence="1 2">
    <name type="scientific">Helianthus annuus</name>
    <name type="common">Common sunflower</name>
    <dbReference type="NCBI Taxonomy" id="4232"/>
    <lineage>
        <taxon>Eukaryota</taxon>
        <taxon>Viridiplantae</taxon>
        <taxon>Streptophyta</taxon>
        <taxon>Embryophyta</taxon>
        <taxon>Tracheophyta</taxon>
        <taxon>Spermatophyta</taxon>
        <taxon>Magnoliopsida</taxon>
        <taxon>eudicotyledons</taxon>
        <taxon>Gunneridae</taxon>
        <taxon>Pentapetalae</taxon>
        <taxon>asterids</taxon>
        <taxon>campanulids</taxon>
        <taxon>Asterales</taxon>
        <taxon>Asteraceae</taxon>
        <taxon>Asteroideae</taxon>
        <taxon>Heliantheae alliance</taxon>
        <taxon>Heliantheae</taxon>
        <taxon>Helianthus</taxon>
    </lineage>
</organism>
<evidence type="ECO:0000313" key="1">
    <source>
        <dbReference type="EMBL" id="KAF5761965.1"/>
    </source>
</evidence>
<sequence>MASIIKPRICTSRVSGGNSWLNQLIRHLKYLPTSETIVEKKLLTPEMIVEKKLTTTEKRLQIGFMNNPKRYRKKLLTAETMVEKKLLMAEAMVEKRLQMGFVNKPIRYKKKLPMAEKTLEKMSPTGLVRISDKSSAKKIPLSFSCSLVVIYFGRGVCRSIGTNVATL</sequence>
<proteinExistence type="predicted"/>
<evidence type="ECO:0000313" key="2">
    <source>
        <dbReference type="Proteomes" id="UP000215914"/>
    </source>
</evidence>